<reference evidence="1" key="1">
    <citation type="journal article" date="2015" name="Nature">
        <title>Complex archaea that bridge the gap between prokaryotes and eukaryotes.</title>
        <authorList>
            <person name="Spang A."/>
            <person name="Saw J.H."/>
            <person name="Jorgensen S.L."/>
            <person name="Zaremba-Niedzwiedzka K."/>
            <person name="Martijn J."/>
            <person name="Lind A.E."/>
            <person name="van Eijk R."/>
            <person name="Schleper C."/>
            <person name="Guy L."/>
            <person name="Ettema T.J."/>
        </authorList>
    </citation>
    <scope>NUCLEOTIDE SEQUENCE</scope>
</reference>
<dbReference type="AlphaFoldDB" id="A0A0F9LMR4"/>
<protein>
    <submittedName>
        <fullName evidence="1">Uncharacterized protein</fullName>
    </submittedName>
</protein>
<name>A0A0F9LMR4_9ZZZZ</name>
<organism evidence="1">
    <name type="scientific">marine sediment metagenome</name>
    <dbReference type="NCBI Taxonomy" id="412755"/>
    <lineage>
        <taxon>unclassified sequences</taxon>
        <taxon>metagenomes</taxon>
        <taxon>ecological metagenomes</taxon>
    </lineage>
</organism>
<proteinExistence type="predicted"/>
<gene>
    <name evidence="1" type="ORF">LCGC14_1562310</name>
</gene>
<dbReference type="EMBL" id="LAZR01012084">
    <property type="protein sequence ID" value="KKM43848.1"/>
    <property type="molecule type" value="Genomic_DNA"/>
</dbReference>
<comment type="caution">
    <text evidence="1">The sequence shown here is derived from an EMBL/GenBank/DDBJ whole genome shotgun (WGS) entry which is preliminary data.</text>
</comment>
<accession>A0A0F9LMR4</accession>
<evidence type="ECO:0000313" key="1">
    <source>
        <dbReference type="EMBL" id="KKM43848.1"/>
    </source>
</evidence>
<sequence length="57" mass="6905">MRKGIEMSKYDLELRGIEKQLTRIADFLERQEKGNRFFSVAWLGVVEQFTTWIRRVQ</sequence>